<dbReference type="Proteomes" id="UP001500843">
    <property type="component" value="Unassembled WGS sequence"/>
</dbReference>
<evidence type="ECO:0000313" key="2">
    <source>
        <dbReference type="Proteomes" id="UP001500843"/>
    </source>
</evidence>
<organism evidence="1 2">
    <name type="scientific">Promicromonospora umidemergens</name>
    <dbReference type="NCBI Taxonomy" id="629679"/>
    <lineage>
        <taxon>Bacteria</taxon>
        <taxon>Bacillati</taxon>
        <taxon>Actinomycetota</taxon>
        <taxon>Actinomycetes</taxon>
        <taxon>Micrococcales</taxon>
        <taxon>Promicromonosporaceae</taxon>
        <taxon>Promicromonospora</taxon>
    </lineage>
</organism>
<dbReference type="RefSeq" id="WP_253870481.1">
    <property type="nucleotide sequence ID" value="NZ_BAABHM010000006.1"/>
</dbReference>
<proteinExistence type="predicted"/>
<keyword evidence="2" id="KW-1185">Reference proteome</keyword>
<evidence type="ECO:0008006" key="3">
    <source>
        <dbReference type="Google" id="ProtNLM"/>
    </source>
</evidence>
<dbReference type="EMBL" id="BAABHM010000006">
    <property type="protein sequence ID" value="GAA4694160.1"/>
    <property type="molecule type" value="Genomic_DNA"/>
</dbReference>
<accession>A0ABP8WRD2</accession>
<evidence type="ECO:0000313" key="1">
    <source>
        <dbReference type="EMBL" id="GAA4694160.1"/>
    </source>
</evidence>
<sequence>MVATYQEIRLTRAFVDTVEDLRVRTRLNAPEYDVGQAAGLLRRLLTDSSPLGPRAAKLVGFSPEFRWFVAYGHEVRASGSLQWELDPVAVTALNLGDEAEKLIDESWTRRGSHHDLLGTPLFSLGSPEITLKWLVRHVAHDEGGVHVGMSKDTPERLRRVYESKDRLILVWTLKALGRVVVRGYEPLVMRLVRMDPLYGIAPGPE</sequence>
<comment type="caution">
    <text evidence="1">The sequence shown here is derived from an EMBL/GenBank/DDBJ whole genome shotgun (WGS) entry which is preliminary data.</text>
</comment>
<name>A0ABP8WRD2_9MICO</name>
<protein>
    <recommendedName>
        <fullName evidence="3">DUF2867 domain-containing protein</fullName>
    </recommendedName>
</protein>
<reference evidence="2" key="1">
    <citation type="journal article" date="2019" name="Int. J. Syst. Evol. Microbiol.">
        <title>The Global Catalogue of Microorganisms (GCM) 10K type strain sequencing project: providing services to taxonomists for standard genome sequencing and annotation.</title>
        <authorList>
            <consortium name="The Broad Institute Genomics Platform"/>
            <consortium name="The Broad Institute Genome Sequencing Center for Infectious Disease"/>
            <person name="Wu L."/>
            <person name="Ma J."/>
        </authorList>
    </citation>
    <scope>NUCLEOTIDE SEQUENCE [LARGE SCALE GENOMIC DNA]</scope>
    <source>
        <strain evidence="2">JCM 17975</strain>
    </source>
</reference>
<gene>
    <name evidence="1" type="ORF">GCM10023198_12300</name>
</gene>